<reference evidence="3 4" key="1">
    <citation type="submission" date="2018-11" db="EMBL/GenBank/DDBJ databases">
        <title>Draft genome of Simplicispira Flexivirga sp. BO-16.</title>
        <authorList>
            <person name="Im W.T."/>
        </authorList>
    </citation>
    <scope>NUCLEOTIDE SEQUENCE [LARGE SCALE GENOMIC DNA]</scope>
    <source>
        <strain evidence="3 4">BO-16</strain>
    </source>
</reference>
<keyword evidence="2" id="KW-1133">Transmembrane helix</keyword>
<evidence type="ECO:0000256" key="1">
    <source>
        <dbReference type="SAM" id="MobiDB-lite"/>
    </source>
</evidence>
<evidence type="ECO:0000313" key="4">
    <source>
        <dbReference type="Proteomes" id="UP000271678"/>
    </source>
</evidence>
<comment type="caution">
    <text evidence="3">The sequence shown here is derived from an EMBL/GenBank/DDBJ whole genome shotgun (WGS) entry which is preliminary data.</text>
</comment>
<dbReference type="AlphaFoldDB" id="A0A3M9M7L3"/>
<name>A0A3M9M7L3_9MICO</name>
<keyword evidence="4" id="KW-1185">Reference proteome</keyword>
<feature type="transmembrane region" description="Helical" evidence="2">
    <location>
        <begin position="37"/>
        <end position="54"/>
    </location>
</feature>
<dbReference type="Proteomes" id="UP000271678">
    <property type="component" value="Unassembled WGS sequence"/>
</dbReference>
<keyword evidence="2" id="KW-0812">Transmembrane</keyword>
<protein>
    <submittedName>
        <fullName evidence="3">DUF4245 domain-containing protein</fullName>
    </submittedName>
</protein>
<keyword evidence="2" id="KW-0472">Membrane</keyword>
<evidence type="ECO:0000256" key="2">
    <source>
        <dbReference type="SAM" id="Phobius"/>
    </source>
</evidence>
<feature type="region of interest" description="Disordered" evidence="1">
    <location>
        <begin position="1"/>
        <end position="31"/>
    </location>
</feature>
<accession>A0A3M9M7L3</accession>
<sequence length="216" mass="22280">MVGVNDTSTPTGLPSATPEPAAGPPPRRRGMGSTRSMVISMVIVAFAVVGWWAFVPRSTPTAQPVADVAGIAREIGISRHWDPAVADGLPSTWSPVNVRLVTLSDQPPTWQAGYDVPGGKYIRVLQTANGNTSWVQAQTGNGAAKGIVTIGGVVWSKVERADGGERSLIRSAPLGGLSTVVDGTGSWSQLIQFAASVKPLSKSALATKGPTTAPSS</sequence>
<gene>
    <name evidence="3" type="ORF">EFY87_10145</name>
</gene>
<feature type="compositionally biased region" description="Polar residues" evidence="1">
    <location>
        <begin position="1"/>
        <end position="12"/>
    </location>
</feature>
<dbReference type="Pfam" id="PF14030">
    <property type="entry name" value="DUF4245"/>
    <property type="match status" value="1"/>
</dbReference>
<evidence type="ECO:0000313" key="3">
    <source>
        <dbReference type="EMBL" id="RNI21521.1"/>
    </source>
</evidence>
<dbReference type="EMBL" id="RJJQ01000010">
    <property type="protein sequence ID" value="RNI21521.1"/>
    <property type="molecule type" value="Genomic_DNA"/>
</dbReference>
<organism evidence="3 4">
    <name type="scientific">Flexivirga caeni</name>
    <dbReference type="NCBI Taxonomy" id="2294115"/>
    <lineage>
        <taxon>Bacteria</taxon>
        <taxon>Bacillati</taxon>
        <taxon>Actinomycetota</taxon>
        <taxon>Actinomycetes</taxon>
        <taxon>Micrococcales</taxon>
        <taxon>Dermacoccaceae</taxon>
        <taxon>Flexivirga</taxon>
    </lineage>
</organism>
<dbReference type="InterPro" id="IPR025339">
    <property type="entry name" value="DUF4245"/>
</dbReference>
<proteinExistence type="predicted"/>